<proteinExistence type="predicted"/>
<keyword evidence="1" id="KW-0732">Signal</keyword>
<dbReference type="EMBL" id="JAHWZY010000020">
    <property type="protein sequence ID" value="MEZ3180926.1"/>
    <property type="molecule type" value="Genomic_DNA"/>
</dbReference>
<accession>A0ABV4J5M5</accession>
<name>A0ABV4J5M5_9ACTN</name>
<dbReference type="InterPro" id="IPR006059">
    <property type="entry name" value="SBP"/>
</dbReference>
<dbReference type="PROSITE" id="PS51318">
    <property type="entry name" value="TAT"/>
    <property type="match status" value="1"/>
</dbReference>
<organism evidence="2 3">
    <name type="scientific">Streptomyces pimonensis</name>
    <dbReference type="NCBI Taxonomy" id="2860288"/>
    <lineage>
        <taxon>Bacteria</taxon>
        <taxon>Bacillati</taxon>
        <taxon>Actinomycetota</taxon>
        <taxon>Actinomycetes</taxon>
        <taxon>Kitasatosporales</taxon>
        <taxon>Streptomycetaceae</taxon>
        <taxon>Streptomyces</taxon>
    </lineage>
</organism>
<dbReference type="InterPro" id="IPR006311">
    <property type="entry name" value="TAT_signal"/>
</dbReference>
<dbReference type="PROSITE" id="PS51257">
    <property type="entry name" value="PROKAR_LIPOPROTEIN"/>
    <property type="match status" value="1"/>
</dbReference>
<gene>
    <name evidence="2" type="ORF">KYY02_20200</name>
</gene>
<feature type="chain" id="PRO_5046829697" evidence="1">
    <location>
        <begin position="22"/>
        <end position="549"/>
    </location>
</feature>
<dbReference type="RefSeq" id="WP_371239969.1">
    <property type="nucleotide sequence ID" value="NZ_JAHWZY010000020.1"/>
</dbReference>
<keyword evidence="3" id="KW-1185">Reference proteome</keyword>
<reference evidence="2 3" key="1">
    <citation type="journal article" date="2021" name="Res Sq">
        <title>Streptomyces Pimoensis sp. nov., Isolated From the Taklimakan Desert in Xinjiang, China.</title>
        <authorList>
            <person name="Zhang P."/>
            <person name="Luo X."/>
            <person name="Luo X."/>
            <person name="Liu Z."/>
            <person name="Xia Z."/>
            <person name="Wan C."/>
            <person name="zhang L."/>
        </authorList>
    </citation>
    <scope>NUCLEOTIDE SEQUENCE [LARGE SCALE GENOMIC DNA]</scope>
    <source>
        <strain evidence="2 3">TRM75549</strain>
    </source>
</reference>
<dbReference type="Proteomes" id="UP001567537">
    <property type="component" value="Unassembled WGS sequence"/>
</dbReference>
<dbReference type="Pfam" id="PF01547">
    <property type="entry name" value="SBP_bac_1"/>
    <property type="match status" value="1"/>
</dbReference>
<evidence type="ECO:0000313" key="2">
    <source>
        <dbReference type="EMBL" id="MEZ3180926.1"/>
    </source>
</evidence>
<sequence length="549" mass="59864">MPSMSRRTLLRSMAAAGTAVSVPTLLTACSSESTGGDVSNSGKKLAPWPDYKPVAGARPDLAPTDSGVQAGYTTYPSDLTTSVSRTPGDGSTVKVMSVSFGVPPKSRDQNKYWQAVEKALGVKIEYTVVPQGDYEKKMATVMANDPDALPDIINLFSGYELPREAEFVQRRAEDLTPFLSGDAVTDYPNLANIPTHAWHDMGRIGGLIYGIPLERPMPGSTLWLNRRMFTDAGMKEGWTAEDFAAVAKKATRGKAYALGASNGSTFGNAVHATAFNAPVDWAVDDKGDFHSMYTDERFKAAIAFQARLRKEGSYHPDATSMSTPDLQTAFLNGTVGSMQNGFGSYATLYRDAEGLMTPAPALPYSVDGRPGGIKAARRSFGYTILKKARKERIQMLLRILDYLAAPFGSKEYELVHWGLEGTHFTRAKDGSPEYTKAGEVDNVSNLPFRYLAEGPQVLFVPGMPEVVRSLHDWQQKVIPVAIRNASYGLQSATWTKQGSTLERMMNDTITAIIAGRTPMSEYDAVMKRWRSQGGDRVAEEFAKEHAANA</sequence>
<feature type="signal peptide" evidence="1">
    <location>
        <begin position="1"/>
        <end position="21"/>
    </location>
</feature>
<protein>
    <submittedName>
        <fullName evidence="2">Extracellular solute-binding protein</fullName>
    </submittedName>
</protein>
<dbReference type="SUPFAM" id="SSF53850">
    <property type="entry name" value="Periplasmic binding protein-like II"/>
    <property type="match status" value="1"/>
</dbReference>
<evidence type="ECO:0000313" key="3">
    <source>
        <dbReference type="Proteomes" id="UP001567537"/>
    </source>
</evidence>
<comment type="caution">
    <text evidence="2">The sequence shown here is derived from an EMBL/GenBank/DDBJ whole genome shotgun (WGS) entry which is preliminary data.</text>
</comment>
<dbReference type="Gene3D" id="3.40.190.10">
    <property type="entry name" value="Periplasmic binding protein-like II"/>
    <property type="match status" value="1"/>
</dbReference>
<evidence type="ECO:0000256" key="1">
    <source>
        <dbReference type="SAM" id="SignalP"/>
    </source>
</evidence>